<dbReference type="Proteomes" id="UP000598146">
    <property type="component" value="Unassembled WGS sequence"/>
</dbReference>
<name>A0A931CET8_9ACTN</name>
<protein>
    <submittedName>
        <fullName evidence="1">Uncharacterized protein</fullName>
    </submittedName>
</protein>
<keyword evidence="2" id="KW-1185">Reference proteome</keyword>
<dbReference type="AlphaFoldDB" id="A0A931CET8"/>
<dbReference type="EMBL" id="JADQTO010000045">
    <property type="protein sequence ID" value="MBG0568809.1"/>
    <property type="molecule type" value="Genomic_DNA"/>
</dbReference>
<comment type="caution">
    <text evidence="1">The sequence shown here is derived from an EMBL/GenBank/DDBJ whole genome shotgun (WGS) entry which is preliminary data.</text>
</comment>
<gene>
    <name evidence="1" type="ORF">I4J89_46095</name>
</gene>
<dbReference type="Pfam" id="PF25680">
    <property type="entry name" value="Mom"/>
    <property type="match status" value="1"/>
</dbReference>
<proteinExistence type="predicted"/>
<sequence length="212" mass="23686">MAVFEQPSLFDDQACQRWRRRQQSWRHPDEGGFDALRYETVELDYKSAQAFVTEHHYSGRFSSAVLRYGVVEKDACRLVGVLVLGNGMTPAVLRNPFPHLIPHRQSLELSRLVLLDEVPANAESWFVARSLSHAAREYGLRGVVMYSDPNSRCTPSGLILPGHLGIVYQAMGCWYVGTSKPRFEDHLPDGTVLPERAASISCGTGAVVTVRQ</sequence>
<dbReference type="InterPro" id="IPR057895">
    <property type="entry name" value="Mom"/>
</dbReference>
<dbReference type="RefSeq" id="WP_196420579.1">
    <property type="nucleotide sequence ID" value="NZ_JADQTO010000045.1"/>
</dbReference>
<evidence type="ECO:0000313" key="1">
    <source>
        <dbReference type="EMBL" id="MBG0568809.1"/>
    </source>
</evidence>
<evidence type="ECO:0000313" key="2">
    <source>
        <dbReference type="Proteomes" id="UP000598146"/>
    </source>
</evidence>
<reference evidence="1" key="1">
    <citation type="submission" date="2020-11" db="EMBL/GenBank/DDBJ databases">
        <title>Isolation and identification of active actinomycetes.</title>
        <authorList>
            <person name="Sun X."/>
        </authorList>
    </citation>
    <scope>NUCLEOTIDE SEQUENCE</scope>
    <source>
        <strain evidence="1">NEAU-A11</strain>
    </source>
</reference>
<organism evidence="1 2">
    <name type="scientific">Actinoplanes aureus</name>
    <dbReference type="NCBI Taxonomy" id="2792083"/>
    <lineage>
        <taxon>Bacteria</taxon>
        <taxon>Bacillati</taxon>
        <taxon>Actinomycetota</taxon>
        <taxon>Actinomycetes</taxon>
        <taxon>Micromonosporales</taxon>
        <taxon>Micromonosporaceae</taxon>
        <taxon>Actinoplanes</taxon>
    </lineage>
</organism>
<accession>A0A931CET8</accession>